<sequence length="309" mass="34262">MAAPSLRTTQPWRFRLDTDSRTVHIHAAADRARRHTDQVGRASHLSEGCAVLNLRVVAVHFGREPVTRPLPCPDRPALLATVRLAESVRDAPETGLYETVWRRHSSRSPLSGRPLPSDLLTELIEAAHLGGATMRFSGRHDTERELCATWEVEWRNRADTDRSAQSRRLVSGPHSPSLGLPSAALGPQDALDPLPIRNLGAHRHPEVLPARAFEPRPLLALPSAAHDRRTDWPRAGQALDRVLLLATRRAVRASLLHQAMEWPDLRRALDGLPVDGPRGHTQMVLRLGYGPRGPASPRRPVEETTADHE</sequence>
<dbReference type="Proteomes" id="UP000014062">
    <property type="component" value="Chromosome"/>
</dbReference>
<evidence type="ECO:0000313" key="3">
    <source>
        <dbReference type="Proteomes" id="UP000014062"/>
    </source>
</evidence>
<feature type="region of interest" description="Disordered" evidence="1">
    <location>
        <begin position="287"/>
        <end position="309"/>
    </location>
</feature>
<protein>
    <recommendedName>
        <fullName evidence="4">Nitroreductase domain-containing protein</fullName>
    </recommendedName>
</protein>
<evidence type="ECO:0008006" key="4">
    <source>
        <dbReference type="Google" id="ProtNLM"/>
    </source>
</evidence>
<dbReference type="AlphaFoldDB" id="A0A7U9H806"/>
<dbReference type="PANTHER" id="PTHR23026:SF123">
    <property type="entry name" value="NAD(P)H NITROREDUCTASE RV3131-RELATED"/>
    <property type="match status" value="1"/>
</dbReference>
<name>A0A7U9H806_STRLI</name>
<feature type="region of interest" description="Disordered" evidence="1">
    <location>
        <begin position="161"/>
        <end position="186"/>
    </location>
</feature>
<gene>
    <name evidence="2" type="ORF">SLI_0144</name>
</gene>
<dbReference type="GO" id="GO:0016491">
    <property type="term" value="F:oxidoreductase activity"/>
    <property type="evidence" value="ECO:0007669"/>
    <property type="project" value="InterPro"/>
</dbReference>
<dbReference type="SUPFAM" id="SSF55469">
    <property type="entry name" value="FMN-dependent nitroreductase-like"/>
    <property type="match status" value="1"/>
</dbReference>
<feature type="compositionally biased region" description="Basic and acidic residues" evidence="1">
    <location>
        <begin position="299"/>
        <end position="309"/>
    </location>
</feature>
<organism evidence="2 3">
    <name type="scientific">Streptomyces lividans 1326</name>
    <dbReference type="NCBI Taxonomy" id="1200984"/>
    <lineage>
        <taxon>Bacteria</taxon>
        <taxon>Bacillati</taxon>
        <taxon>Actinomycetota</taxon>
        <taxon>Actinomycetes</taxon>
        <taxon>Kitasatosporales</taxon>
        <taxon>Streptomycetaceae</taxon>
        <taxon>Streptomyces</taxon>
    </lineage>
</organism>
<reference evidence="3" key="1">
    <citation type="journal article" date="2013" name="Genome Biol. Evol.">
        <title>The genome sequence of Streptomyces lividans 66 reveals a novel tRNA-dependent peptide biosynthetic system within a metal-related genomic island.</title>
        <authorList>
            <person name="Cruz-Morales P."/>
            <person name="Vijgenboom E."/>
            <person name="Iruegas-Bocardo F."/>
            <person name="Girard G."/>
            <person name="Yanez-Guerra L.A."/>
            <person name="Ramos-Aboites H.E."/>
            <person name="Pernodet J.L."/>
            <person name="Anne J."/>
            <person name="van Wezel G.P."/>
            <person name="Barona-Gomez F."/>
        </authorList>
    </citation>
    <scope>NUCLEOTIDE SEQUENCE [LARGE SCALE GENOMIC DNA]</scope>
    <source>
        <strain evidence="3">1326</strain>
    </source>
</reference>
<dbReference type="Gene3D" id="3.40.109.10">
    <property type="entry name" value="NADH Oxidase"/>
    <property type="match status" value="1"/>
</dbReference>
<evidence type="ECO:0000313" key="2">
    <source>
        <dbReference type="EMBL" id="EOY44863.1"/>
    </source>
</evidence>
<accession>A0A7U9H806</accession>
<dbReference type="NCBIfam" id="NF047509">
    <property type="entry name" value="Rv3131_FMN_oxido"/>
    <property type="match status" value="1"/>
</dbReference>
<dbReference type="PANTHER" id="PTHR23026">
    <property type="entry name" value="NADPH NITROREDUCTASE"/>
    <property type="match status" value="1"/>
</dbReference>
<dbReference type="InterPro" id="IPR050627">
    <property type="entry name" value="Nitroreductase/BluB"/>
</dbReference>
<feature type="compositionally biased region" description="Low complexity" evidence="1">
    <location>
        <begin position="169"/>
        <end position="186"/>
    </location>
</feature>
<proteinExistence type="predicted"/>
<dbReference type="InterPro" id="IPR000415">
    <property type="entry name" value="Nitroreductase-like"/>
</dbReference>
<dbReference type="EMBL" id="CM001889">
    <property type="protein sequence ID" value="EOY44863.1"/>
    <property type="molecule type" value="Genomic_DNA"/>
</dbReference>
<evidence type="ECO:0000256" key="1">
    <source>
        <dbReference type="SAM" id="MobiDB-lite"/>
    </source>
</evidence>